<keyword evidence="1" id="KW-0175">Coiled coil</keyword>
<accession>A0A4Q1K9H4</accession>
<evidence type="ECO:0008006" key="4">
    <source>
        <dbReference type="Google" id="ProtNLM"/>
    </source>
</evidence>
<dbReference type="RefSeq" id="WP_129434961.1">
    <property type="nucleotide sequence ID" value="NZ_SBKO01000001.1"/>
</dbReference>
<dbReference type="Proteomes" id="UP000290283">
    <property type="component" value="Unassembled WGS sequence"/>
</dbReference>
<protein>
    <recommendedName>
        <fullName evidence="4">General secretion pathway protein GspM</fullName>
    </recommendedName>
</protein>
<dbReference type="EMBL" id="SBKO01000001">
    <property type="protein sequence ID" value="RXR21259.1"/>
    <property type="molecule type" value="Genomic_DNA"/>
</dbReference>
<evidence type="ECO:0000313" key="2">
    <source>
        <dbReference type="EMBL" id="RXR21259.1"/>
    </source>
</evidence>
<dbReference type="AlphaFoldDB" id="A0A4Q1K9H4"/>
<evidence type="ECO:0000313" key="3">
    <source>
        <dbReference type="Proteomes" id="UP000290283"/>
    </source>
</evidence>
<organism evidence="2 3">
    <name type="scientific">Flavobacterium amnicola</name>
    <dbReference type="NCBI Taxonomy" id="2506422"/>
    <lineage>
        <taxon>Bacteria</taxon>
        <taxon>Pseudomonadati</taxon>
        <taxon>Bacteroidota</taxon>
        <taxon>Flavobacteriia</taxon>
        <taxon>Flavobacteriales</taxon>
        <taxon>Flavobacteriaceae</taxon>
        <taxon>Flavobacterium</taxon>
    </lineage>
</organism>
<evidence type="ECO:0000256" key="1">
    <source>
        <dbReference type="SAM" id="Coils"/>
    </source>
</evidence>
<feature type="coiled-coil region" evidence="1">
    <location>
        <begin position="22"/>
        <end position="52"/>
    </location>
</feature>
<comment type="caution">
    <text evidence="2">The sequence shown here is derived from an EMBL/GenBank/DDBJ whole genome shotgun (WGS) entry which is preliminary data.</text>
</comment>
<sequence length="161" mass="18423">MALLIVFVMLSITAYKRSFSTLFQVMKENRELNNQVNQLANKAKNSDKLIEEVAALDKLIGKEGMQSQEVQQQIVNFATKNANVSISDLQPIHIADDGNYVISTNQIDVTGNVNQLLQTSYAFEQKFEWSRLASVNFYTIKKNNKPEALHLKMIFQNYEMK</sequence>
<gene>
    <name evidence="2" type="ORF">EQG63_04790</name>
</gene>
<proteinExistence type="predicted"/>
<dbReference type="OrthoDB" id="1161757at2"/>
<keyword evidence="3" id="KW-1185">Reference proteome</keyword>
<name>A0A4Q1K9H4_9FLAO</name>
<reference evidence="3" key="1">
    <citation type="submission" date="2019-01" db="EMBL/GenBank/DDBJ databases">
        <title>Cytophagaceae bacterium strain CAR-16.</title>
        <authorList>
            <person name="Chen W.-M."/>
        </authorList>
    </citation>
    <scope>NUCLEOTIDE SEQUENCE [LARGE SCALE GENOMIC DNA]</scope>
    <source>
        <strain evidence="3">LLJ-11</strain>
    </source>
</reference>